<evidence type="ECO:0000313" key="2">
    <source>
        <dbReference type="Proteomes" id="UP000238176"/>
    </source>
</evidence>
<dbReference type="RefSeq" id="WP_106364026.1">
    <property type="nucleotide sequence ID" value="NZ_PVTJ01000004.1"/>
</dbReference>
<name>A0A2T0ULW3_9ACTN</name>
<dbReference type="AlphaFoldDB" id="A0A2T0ULW3"/>
<dbReference type="Proteomes" id="UP000238176">
    <property type="component" value="Unassembled WGS sequence"/>
</dbReference>
<dbReference type="OrthoDB" id="5191733at2"/>
<protein>
    <submittedName>
        <fullName evidence="1">Uncharacterized protein</fullName>
    </submittedName>
</protein>
<accession>A0A2T0ULW3</accession>
<evidence type="ECO:0000313" key="1">
    <source>
        <dbReference type="EMBL" id="PRY58910.1"/>
    </source>
</evidence>
<sequence>MNVLFVAPSGARAKALATETRRAADAGHRVLLVAESEAKLAGHDLDGRVETHWIGSSAVSYTEPAATRFFRRKVPLGLLRRVGRGPLRRRARKAAKHYRATVIAGLDADKKTRTQRLRRDRRDAVVREQVQRWAPDWVVLHEPLAVEAVAGFLPALIAERPALRTTYAFEELWDETDG</sequence>
<keyword evidence="2" id="KW-1185">Reference proteome</keyword>
<gene>
    <name evidence="1" type="ORF">B0I28_10465</name>
</gene>
<organism evidence="1 2">
    <name type="scientific">Glycomyces artemisiae</name>
    <dbReference type="NCBI Taxonomy" id="1076443"/>
    <lineage>
        <taxon>Bacteria</taxon>
        <taxon>Bacillati</taxon>
        <taxon>Actinomycetota</taxon>
        <taxon>Actinomycetes</taxon>
        <taxon>Glycomycetales</taxon>
        <taxon>Glycomycetaceae</taxon>
        <taxon>Glycomyces</taxon>
    </lineage>
</organism>
<comment type="caution">
    <text evidence="1">The sequence shown here is derived from an EMBL/GenBank/DDBJ whole genome shotgun (WGS) entry which is preliminary data.</text>
</comment>
<dbReference type="EMBL" id="PVTJ01000004">
    <property type="protein sequence ID" value="PRY58910.1"/>
    <property type="molecule type" value="Genomic_DNA"/>
</dbReference>
<reference evidence="1 2" key="1">
    <citation type="submission" date="2018-03" db="EMBL/GenBank/DDBJ databases">
        <title>Genomic Encyclopedia of Type Strains, Phase III (KMG-III): the genomes of soil and plant-associated and newly described type strains.</title>
        <authorList>
            <person name="Whitman W."/>
        </authorList>
    </citation>
    <scope>NUCLEOTIDE SEQUENCE [LARGE SCALE GENOMIC DNA]</scope>
    <source>
        <strain evidence="1 2">CGMCC 4.7067</strain>
    </source>
</reference>
<proteinExistence type="predicted"/>